<dbReference type="Proteomes" id="UP000250079">
    <property type="component" value="Chromosome"/>
</dbReference>
<dbReference type="EC" id="2.7.13.3" evidence="3"/>
<evidence type="ECO:0000256" key="4">
    <source>
        <dbReference type="ARBA" id="ARBA00022553"/>
    </source>
</evidence>
<keyword evidence="8 11" id="KW-1133">Transmembrane helix</keyword>
<dbReference type="SMART" id="SM00388">
    <property type="entry name" value="HisKA"/>
    <property type="match status" value="1"/>
</dbReference>
<dbReference type="KEGG" id="gai:IMCC3135_28080"/>
<evidence type="ECO:0000256" key="11">
    <source>
        <dbReference type="SAM" id="Phobius"/>
    </source>
</evidence>
<dbReference type="SMART" id="SM00387">
    <property type="entry name" value="HATPase_c"/>
    <property type="match status" value="1"/>
</dbReference>
<name>A0A2Z2P0L8_9GAMM</name>
<organism evidence="14 15">
    <name type="scientific">Granulosicoccus antarcticus IMCC3135</name>
    <dbReference type="NCBI Taxonomy" id="1192854"/>
    <lineage>
        <taxon>Bacteria</taxon>
        <taxon>Pseudomonadati</taxon>
        <taxon>Pseudomonadota</taxon>
        <taxon>Gammaproteobacteria</taxon>
        <taxon>Chromatiales</taxon>
        <taxon>Granulosicoccaceae</taxon>
        <taxon>Granulosicoccus</taxon>
    </lineage>
</organism>
<feature type="transmembrane region" description="Helical" evidence="11">
    <location>
        <begin position="15"/>
        <end position="34"/>
    </location>
</feature>
<dbReference type="PANTHER" id="PTHR45436">
    <property type="entry name" value="SENSOR HISTIDINE KINASE YKOH"/>
    <property type="match status" value="1"/>
</dbReference>
<comment type="subcellular location">
    <subcellularLocation>
        <location evidence="2">Membrane</location>
    </subcellularLocation>
</comment>
<evidence type="ECO:0000256" key="5">
    <source>
        <dbReference type="ARBA" id="ARBA00022679"/>
    </source>
</evidence>
<dbReference type="PROSITE" id="PS50885">
    <property type="entry name" value="HAMP"/>
    <property type="match status" value="1"/>
</dbReference>
<evidence type="ECO:0000256" key="9">
    <source>
        <dbReference type="ARBA" id="ARBA00023012"/>
    </source>
</evidence>
<dbReference type="GO" id="GO:0005886">
    <property type="term" value="C:plasma membrane"/>
    <property type="evidence" value="ECO:0007669"/>
    <property type="project" value="TreeGrafter"/>
</dbReference>
<accession>A0A2Z2P0L8</accession>
<dbReference type="InterPro" id="IPR003660">
    <property type="entry name" value="HAMP_dom"/>
</dbReference>
<evidence type="ECO:0000256" key="1">
    <source>
        <dbReference type="ARBA" id="ARBA00000085"/>
    </source>
</evidence>
<dbReference type="InterPro" id="IPR004358">
    <property type="entry name" value="Sig_transdc_His_kin-like_C"/>
</dbReference>
<dbReference type="SUPFAM" id="SSF55874">
    <property type="entry name" value="ATPase domain of HSP90 chaperone/DNA topoisomerase II/histidine kinase"/>
    <property type="match status" value="1"/>
</dbReference>
<dbReference type="InterPro" id="IPR005467">
    <property type="entry name" value="His_kinase_dom"/>
</dbReference>
<dbReference type="InterPro" id="IPR036890">
    <property type="entry name" value="HATPase_C_sf"/>
</dbReference>
<reference evidence="14 15" key="1">
    <citation type="submission" date="2016-12" db="EMBL/GenBank/DDBJ databases">
        <authorList>
            <person name="Song W.-J."/>
            <person name="Kurnit D.M."/>
        </authorList>
    </citation>
    <scope>NUCLEOTIDE SEQUENCE [LARGE SCALE GENOMIC DNA]</scope>
    <source>
        <strain evidence="14 15">IMCC3135</strain>
    </source>
</reference>
<evidence type="ECO:0000259" key="12">
    <source>
        <dbReference type="PROSITE" id="PS50109"/>
    </source>
</evidence>
<keyword evidence="10 11" id="KW-0472">Membrane</keyword>
<evidence type="ECO:0000313" key="15">
    <source>
        <dbReference type="Proteomes" id="UP000250079"/>
    </source>
</evidence>
<evidence type="ECO:0000256" key="2">
    <source>
        <dbReference type="ARBA" id="ARBA00004370"/>
    </source>
</evidence>
<dbReference type="Gene3D" id="3.30.565.10">
    <property type="entry name" value="Histidine kinase-like ATPase, C-terminal domain"/>
    <property type="match status" value="1"/>
</dbReference>
<keyword evidence="7 14" id="KW-0418">Kinase</keyword>
<dbReference type="GO" id="GO:0000155">
    <property type="term" value="F:phosphorelay sensor kinase activity"/>
    <property type="evidence" value="ECO:0007669"/>
    <property type="project" value="InterPro"/>
</dbReference>
<keyword evidence="5 14" id="KW-0808">Transferase</keyword>
<keyword evidence="6 11" id="KW-0812">Transmembrane</keyword>
<protein>
    <recommendedName>
        <fullName evidence="3">histidine kinase</fullName>
        <ecNumber evidence="3">2.7.13.3</ecNumber>
    </recommendedName>
</protein>
<evidence type="ECO:0000256" key="10">
    <source>
        <dbReference type="ARBA" id="ARBA00023136"/>
    </source>
</evidence>
<dbReference type="InterPro" id="IPR050428">
    <property type="entry name" value="TCS_sensor_his_kinase"/>
</dbReference>
<dbReference type="Gene3D" id="6.10.340.10">
    <property type="match status" value="1"/>
</dbReference>
<dbReference type="EMBL" id="CP018632">
    <property type="protein sequence ID" value="ASJ75668.1"/>
    <property type="molecule type" value="Genomic_DNA"/>
</dbReference>
<dbReference type="PRINTS" id="PR00344">
    <property type="entry name" value="BCTRLSENSOR"/>
</dbReference>
<gene>
    <name evidence="14" type="primary">mprB</name>
    <name evidence="14" type="ORF">IMCC3135_28080</name>
</gene>
<proteinExistence type="predicted"/>
<dbReference type="InterPro" id="IPR003661">
    <property type="entry name" value="HisK_dim/P_dom"/>
</dbReference>
<dbReference type="OrthoDB" id="9809567at2"/>
<dbReference type="RefSeq" id="WP_088920560.1">
    <property type="nucleotide sequence ID" value="NZ_CP018632.1"/>
</dbReference>
<dbReference type="CDD" id="cd00082">
    <property type="entry name" value="HisKA"/>
    <property type="match status" value="1"/>
</dbReference>
<dbReference type="PROSITE" id="PS50109">
    <property type="entry name" value="HIS_KIN"/>
    <property type="match status" value="1"/>
</dbReference>
<dbReference type="AlphaFoldDB" id="A0A2Z2P0L8"/>
<keyword evidence="9" id="KW-0902">Two-component regulatory system</keyword>
<dbReference type="InterPro" id="IPR036097">
    <property type="entry name" value="HisK_dim/P_sf"/>
</dbReference>
<dbReference type="InterPro" id="IPR003594">
    <property type="entry name" value="HATPase_dom"/>
</dbReference>
<sequence>MPLRNVLSGAAFKTALWSLLAFLMTLFLTGFAVYRMVETAMYDELAEQMVEEVMLFEQIEQEGGKQALITAIGSLESPAAGYYRLLGLFDSDGNHLAGNSQIAPDFIGWQSVTLSALMPAKNGEYYSHVMTLKNSTLVIGRNTQFITSVLNRFQRYMLIAGIAVLISTIVLGYTLSHRVNSKLGRMTNTLDAVARGDMDARLEIGSGNDQIDRASRQINLHLEQLEGLMKSTRNTIQAIAHDVRTPLNRAFLQLQDSLQNPALDEPRQQQLEEAVGELENVSEIFDTVLRISKIAASHNNQNFTVFPIGPFLQDIVDLFEPVAESNAQSLSCSLDSSGSANIQGDKRMLRQMMVNLVENAICHCPKGAHITLAATMSSTKNPGIVVVDDGPGIPLEKTAQVLEPFYRLDASRSSPGSGLGLALVDAIANRHQAQLRLEDNQPGLRVSVIFPALSNSH</sequence>
<dbReference type="PANTHER" id="PTHR45436:SF8">
    <property type="entry name" value="HISTIDINE KINASE"/>
    <property type="match status" value="1"/>
</dbReference>
<feature type="domain" description="Histidine kinase" evidence="12">
    <location>
        <begin position="238"/>
        <end position="454"/>
    </location>
</feature>
<dbReference type="Pfam" id="PF02518">
    <property type="entry name" value="HATPase_c"/>
    <property type="match status" value="1"/>
</dbReference>
<evidence type="ECO:0000256" key="7">
    <source>
        <dbReference type="ARBA" id="ARBA00022777"/>
    </source>
</evidence>
<dbReference type="Pfam" id="PF00512">
    <property type="entry name" value="HisKA"/>
    <property type="match status" value="1"/>
</dbReference>
<evidence type="ECO:0000259" key="13">
    <source>
        <dbReference type="PROSITE" id="PS50885"/>
    </source>
</evidence>
<evidence type="ECO:0000256" key="6">
    <source>
        <dbReference type="ARBA" id="ARBA00022692"/>
    </source>
</evidence>
<feature type="domain" description="HAMP" evidence="13">
    <location>
        <begin position="177"/>
        <end position="230"/>
    </location>
</feature>
<keyword evidence="15" id="KW-1185">Reference proteome</keyword>
<dbReference type="Pfam" id="PF00672">
    <property type="entry name" value="HAMP"/>
    <property type="match status" value="1"/>
</dbReference>
<keyword evidence="4" id="KW-0597">Phosphoprotein</keyword>
<dbReference type="SUPFAM" id="SSF47384">
    <property type="entry name" value="Homodimeric domain of signal transducing histidine kinase"/>
    <property type="match status" value="1"/>
</dbReference>
<comment type="catalytic activity">
    <reaction evidence="1">
        <text>ATP + protein L-histidine = ADP + protein N-phospho-L-histidine.</text>
        <dbReference type="EC" id="2.7.13.3"/>
    </reaction>
</comment>
<evidence type="ECO:0000256" key="8">
    <source>
        <dbReference type="ARBA" id="ARBA00022989"/>
    </source>
</evidence>
<evidence type="ECO:0000313" key="14">
    <source>
        <dbReference type="EMBL" id="ASJ75668.1"/>
    </source>
</evidence>
<feature type="transmembrane region" description="Helical" evidence="11">
    <location>
        <begin position="156"/>
        <end position="175"/>
    </location>
</feature>
<evidence type="ECO:0000256" key="3">
    <source>
        <dbReference type="ARBA" id="ARBA00012438"/>
    </source>
</evidence>